<reference evidence="1" key="1">
    <citation type="submission" date="2021-09" db="EMBL/GenBank/DDBJ databases">
        <authorList>
            <person name="Liu Y."/>
        </authorList>
    </citation>
    <scope>NUCLEOTIDE SEQUENCE</scope>
</reference>
<organism evidence="1 2">
    <name type="scientific">Pseudomonas phage PHB09</name>
    <dbReference type="NCBI Taxonomy" id="2867265"/>
    <lineage>
        <taxon>Viruses</taxon>
        <taxon>Duplodnaviria</taxon>
        <taxon>Heunggongvirae</taxon>
        <taxon>Uroviricota</taxon>
        <taxon>Caudoviricetes</taxon>
        <taxon>Vandenendeviridae</taxon>
        <taxon>Gorskivirinae</taxon>
        <taxon>Dilongvirus</taxon>
        <taxon>Dilongvirus PHB09</taxon>
    </lineage>
</organism>
<accession>A0AAE9BNF6</accession>
<evidence type="ECO:0000313" key="1">
    <source>
        <dbReference type="EMBL" id="UAV84601.1"/>
    </source>
</evidence>
<name>A0AAE9BNF6_9CAUD</name>
<dbReference type="Proteomes" id="UP000827914">
    <property type="component" value="Segment"/>
</dbReference>
<sequence>MKQTDNNLVEVARVWAEQNPDFINNFISMLGEYRTLAEFAGIDVEEDLPFTKACLLQISELFDSFEVSNG</sequence>
<protein>
    <submittedName>
        <fullName evidence="1">Uncharacterized protein</fullName>
    </submittedName>
</protein>
<keyword evidence="2" id="KW-1185">Reference proteome</keyword>
<evidence type="ECO:0000313" key="2">
    <source>
        <dbReference type="Proteomes" id="UP000827914"/>
    </source>
</evidence>
<gene>
    <name evidence="1" type="ORF">PHB09_106</name>
</gene>
<dbReference type="EMBL" id="OK040171">
    <property type="protein sequence ID" value="UAV84601.1"/>
    <property type="molecule type" value="Genomic_DNA"/>
</dbReference>
<proteinExistence type="predicted"/>